<dbReference type="EMBL" id="JAAIKE010000002">
    <property type="protein sequence ID" value="NEX46271.1"/>
    <property type="molecule type" value="Genomic_DNA"/>
</dbReference>
<evidence type="ECO:0000256" key="3">
    <source>
        <dbReference type="ARBA" id="ARBA00023237"/>
    </source>
</evidence>
<name>A0A6B3RLG0_9RHOB</name>
<protein>
    <submittedName>
        <fullName evidence="6">OmpA family protein</fullName>
    </submittedName>
</protein>
<dbReference type="InterPro" id="IPR050330">
    <property type="entry name" value="Bact_OuterMem_StrucFunc"/>
</dbReference>
<dbReference type="PROSITE" id="PS51123">
    <property type="entry name" value="OMPA_2"/>
    <property type="match status" value="1"/>
</dbReference>
<dbReference type="InterPro" id="IPR036737">
    <property type="entry name" value="OmpA-like_sf"/>
</dbReference>
<evidence type="ECO:0000256" key="2">
    <source>
        <dbReference type="ARBA" id="ARBA00023136"/>
    </source>
</evidence>
<comment type="caution">
    <text evidence="6">The sequence shown here is derived from an EMBL/GenBank/DDBJ whole genome shotgun (WGS) entry which is preliminary data.</text>
</comment>
<evidence type="ECO:0000313" key="6">
    <source>
        <dbReference type="EMBL" id="NEX46271.1"/>
    </source>
</evidence>
<keyword evidence="2 4" id="KW-0472">Membrane</keyword>
<evidence type="ECO:0000313" key="7">
    <source>
        <dbReference type="Proteomes" id="UP000481421"/>
    </source>
</evidence>
<proteinExistence type="predicted"/>
<reference evidence="6 7" key="1">
    <citation type="submission" date="2020-02" db="EMBL/GenBank/DDBJ databases">
        <title>Rhodobacter algicola sp. nov., isolated from microalga culture.</title>
        <authorList>
            <person name="Park C.-Y."/>
        </authorList>
    </citation>
    <scope>NUCLEOTIDE SEQUENCE [LARGE SCALE GENOMIC DNA]</scope>
    <source>
        <strain evidence="6 7">ETT8</strain>
    </source>
</reference>
<sequence>MPFAAVPSAGKSEALTSYALPIAAFSDGKVPTRMVEGPLHQTAWRIDAAGLTTLELLAPLRAQLLAAGFRPVFECEAASCGGFDFRYGILILPEPEMHVDLGDYRYFAAERGAEVVSLIVSRTAAAGFVQMIHVGGAAGTAPLLSASTKAANAAAGAGTAPVAATPTVQPAPDGGRDVTGTALGERLLTGGAVALEDLVFASGSAALVEGQYASLQELADWLRENPALTVALVGHTDASGGLEGNIALSRKRADAVRQYLIRQAGIPAAQIEAQGVGYLSPRASNLDEAGREKNRRVEVMVTSTQVAP</sequence>
<comment type="subcellular location">
    <subcellularLocation>
        <location evidence="1">Cell outer membrane</location>
    </subcellularLocation>
</comment>
<dbReference type="GO" id="GO:0009279">
    <property type="term" value="C:cell outer membrane"/>
    <property type="evidence" value="ECO:0007669"/>
    <property type="project" value="UniProtKB-SubCell"/>
</dbReference>
<evidence type="ECO:0000256" key="4">
    <source>
        <dbReference type="PROSITE-ProRule" id="PRU00473"/>
    </source>
</evidence>
<dbReference type="PRINTS" id="PR01023">
    <property type="entry name" value="NAFLGMOTY"/>
</dbReference>
<dbReference type="InterPro" id="IPR006664">
    <property type="entry name" value="OMP_bac"/>
</dbReference>
<dbReference type="SUPFAM" id="SSF103088">
    <property type="entry name" value="OmpA-like"/>
    <property type="match status" value="1"/>
</dbReference>
<evidence type="ECO:0000259" key="5">
    <source>
        <dbReference type="PROSITE" id="PS51123"/>
    </source>
</evidence>
<dbReference type="Pfam" id="PF00691">
    <property type="entry name" value="OmpA"/>
    <property type="match status" value="1"/>
</dbReference>
<gene>
    <name evidence="6" type="ORF">G3572_08640</name>
</gene>
<dbReference type="PRINTS" id="PR01021">
    <property type="entry name" value="OMPADOMAIN"/>
</dbReference>
<dbReference type="PANTHER" id="PTHR30329:SF21">
    <property type="entry name" value="LIPOPROTEIN YIAD-RELATED"/>
    <property type="match status" value="1"/>
</dbReference>
<accession>A0A6B3RLG0</accession>
<organism evidence="6 7">
    <name type="scientific">Pseudotabrizicola algicola</name>
    <dbReference type="NCBI Taxonomy" id="2709381"/>
    <lineage>
        <taxon>Bacteria</taxon>
        <taxon>Pseudomonadati</taxon>
        <taxon>Pseudomonadota</taxon>
        <taxon>Alphaproteobacteria</taxon>
        <taxon>Rhodobacterales</taxon>
        <taxon>Paracoccaceae</taxon>
        <taxon>Pseudotabrizicola</taxon>
    </lineage>
</organism>
<dbReference type="PANTHER" id="PTHR30329">
    <property type="entry name" value="STATOR ELEMENT OF FLAGELLAR MOTOR COMPLEX"/>
    <property type="match status" value="1"/>
</dbReference>
<keyword evidence="3" id="KW-0998">Cell outer membrane</keyword>
<dbReference type="Proteomes" id="UP000481421">
    <property type="component" value="Unassembled WGS sequence"/>
</dbReference>
<dbReference type="InterPro" id="IPR006665">
    <property type="entry name" value="OmpA-like"/>
</dbReference>
<keyword evidence="7" id="KW-1185">Reference proteome</keyword>
<dbReference type="Gene3D" id="3.30.1330.60">
    <property type="entry name" value="OmpA-like domain"/>
    <property type="match status" value="1"/>
</dbReference>
<feature type="domain" description="OmpA-like" evidence="5">
    <location>
        <begin position="190"/>
        <end position="305"/>
    </location>
</feature>
<dbReference type="AlphaFoldDB" id="A0A6B3RLG0"/>
<evidence type="ECO:0000256" key="1">
    <source>
        <dbReference type="ARBA" id="ARBA00004442"/>
    </source>
</evidence>
<dbReference type="CDD" id="cd07185">
    <property type="entry name" value="OmpA_C-like"/>
    <property type="match status" value="1"/>
</dbReference>